<gene>
    <name evidence="14" type="ORF">DFR49_0780</name>
</gene>
<dbReference type="SMART" id="SM00965">
    <property type="entry name" value="STN"/>
    <property type="match status" value="1"/>
</dbReference>
<dbReference type="Pfam" id="PF00593">
    <property type="entry name" value="TonB_dep_Rec_b-barrel"/>
    <property type="match status" value="1"/>
</dbReference>
<keyword evidence="3 10" id="KW-1134">Transmembrane beta strand</keyword>
<keyword evidence="14" id="KW-0675">Receptor</keyword>
<dbReference type="Gene3D" id="2.40.170.20">
    <property type="entry name" value="TonB-dependent receptor, beta-barrel domain"/>
    <property type="match status" value="1"/>
</dbReference>
<evidence type="ECO:0000256" key="2">
    <source>
        <dbReference type="ARBA" id="ARBA00022448"/>
    </source>
</evidence>
<dbReference type="NCBIfam" id="TIGR01782">
    <property type="entry name" value="TonB-Xanth-Caul"/>
    <property type="match status" value="1"/>
</dbReference>
<feature type="domain" description="Secretin/TonB short N-terminal" evidence="13">
    <location>
        <begin position="55"/>
        <end position="106"/>
    </location>
</feature>
<dbReference type="InterPro" id="IPR013784">
    <property type="entry name" value="Carb-bd-like_fold"/>
</dbReference>
<evidence type="ECO:0000256" key="4">
    <source>
        <dbReference type="ARBA" id="ARBA00022496"/>
    </source>
</evidence>
<keyword evidence="9 10" id="KW-0998">Cell outer membrane</keyword>
<proteinExistence type="inferred from homology"/>
<dbReference type="InterPro" id="IPR010104">
    <property type="entry name" value="TonB_rcpt_bac"/>
</dbReference>
<dbReference type="EMBL" id="QXDC01000002">
    <property type="protein sequence ID" value="RIA46247.1"/>
    <property type="molecule type" value="Genomic_DNA"/>
</dbReference>
<dbReference type="PANTHER" id="PTHR40980:SF4">
    <property type="entry name" value="TONB-DEPENDENT RECEPTOR-LIKE BETA-BARREL DOMAIN-CONTAINING PROTEIN"/>
    <property type="match status" value="1"/>
</dbReference>
<dbReference type="PROSITE" id="PS52016">
    <property type="entry name" value="TONB_DEPENDENT_REC_3"/>
    <property type="match status" value="1"/>
</dbReference>
<dbReference type="InterPro" id="IPR011662">
    <property type="entry name" value="Secretin/TonB_short_N"/>
</dbReference>
<dbReference type="InterPro" id="IPR039426">
    <property type="entry name" value="TonB-dep_rcpt-like"/>
</dbReference>
<sequence length="1098" mass="119134">MKKIVGFALMGMVSLPALMAGGPAFAQEAEARRDFDIPAQPLASALVEFSRQGDVVVTAQAQLTRGRTSRAVRGTYTPREVLQTLLAGSGLRFQASSNGAYTVVQATRPSNQVGTGSISGQVIDPATGDYKRDAIIRIVTADGERRTVTSEEGGEYRIVDVPTGIATLTVSFTGYAEQSATVDVAAGETVRRDFALSVPGAAQAGAEIVVTGVREGDARAIMAQRRSMNITNNLSSESFGEVSEGNIGEFLKFMPGVATQNQGGADDTVRYVSLRGLPPEYTSVTINGISVAGADANEGAASSRAFSFEQASLSSIDSIEISKTISADVDANAPAGTINLRTKRAFDRKGRRIILSLNATTQSDLWDSRRAGPKEMGGKGRFRPGGSIEYSDVFLDGRLGVLASASLSRTHTELETVQNGWNYVPTAASPDPLASASLLGRVTAQEVSRFSTNVTVDFKASDALTLSLMSIYNRSYNLSDQRTFTFTSGARARGLAGNPAFDFTTQQLNTANTLTAGSNTIAKKGRGLTLVPSFEFRQDRVTLDGNFAYTNSRSSYDPLGEEGAVFNLANAPTSRGNFSAQRSESYQAADWMINQVSGPDWSDPASFNVSSLILNTQDGRSADVERLGGALNLTYEAPFAFAPVTFKTGVKLQRSTFDYENQREAHRYQYVGPLGTAEFLSRIQSGTPLSFNNSGFSYLSLSGSPNLYMPSNYLLGQLFRENPDHFAHTMTAANYYNALIANSRHFEEDTNAAYAMATSPLADWLTLRAGLRWEQTRTRSLEPDPLSAAEMAAAGYTVSPTTGQATTVEGIQYQYESRPRVARKGSYDYFFPSASAKISVFRNTDLQFGYSRTIRRPEVNVLAGVWAVNETTQTVTAPNPGLTPEISDNFSVRVAQYFEPVGLIAVNYFRNKLKGAFQVQEMTAQEFGYTGTEYADYLFRTTTTVGDGTINIQGIELEFNYSLERLLPAPFDGLTLRGSYTYTHPEEPISLTPENMVTLALAYRTGPVRLYLNTVWTDDRPGTLSSGTYDRARWDVNLSGSYQIMRGFQAYFAVRNLLNKPMYRMAPGVENAFGSAPDHVANYNHAGVNGTIGLRATF</sequence>
<keyword evidence="4" id="KW-0410">Iron transport</keyword>
<evidence type="ECO:0000256" key="5">
    <source>
        <dbReference type="ARBA" id="ARBA00022692"/>
    </source>
</evidence>
<dbReference type="Pfam" id="PF13620">
    <property type="entry name" value="CarboxypepD_reg"/>
    <property type="match status" value="1"/>
</dbReference>
<keyword evidence="12" id="KW-0732">Signal</keyword>
<dbReference type="Gene3D" id="3.55.50.30">
    <property type="match status" value="1"/>
</dbReference>
<evidence type="ECO:0000256" key="10">
    <source>
        <dbReference type="PROSITE-ProRule" id="PRU01360"/>
    </source>
</evidence>
<feature type="chain" id="PRO_5017292715" evidence="12">
    <location>
        <begin position="27"/>
        <end position="1098"/>
    </location>
</feature>
<keyword evidence="7 11" id="KW-0798">TonB box</keyword>
<accession>A0A397PGE6</accession>
<evidence type="ECO:0000256" key="11">
    <source>
        <dbReference type="RuleBase" id="RU003357"/>
    </source>
</evidence>
<evidence type="ECO:0000256" key="6">
    <source>
        <dbReference type="ARBA" id="ARBA00023004"/>
    </source>
</evidence>
<dbReference type="AlphaFoldDB" id="A0A397PGE6"/>
<dbReference type="Proteomes" id="UP000266568">
    <property type="component" value="Unassembled WGS sequence"/>
</dbReference>
<evidence type="ECO:0000313" key="14">
    <source>
        <dbReference type="EMBL" id="RIA46247.1"/>
    </source>
</evidence>
<comment type="caution">
    <text evidence="14">The sequence shown here is derived from an EMBL/GenBank/DDBJ whole genome shotgun (WGS) entry which is preliminary data.</text>
</comment>
<evidence type="ECO:0000256" key="1">
    <source>
        <dbReference type="ARBA" id="ARBA00004571"/>
    </source>
</evidence>
<evidence type="ECO:0000313" key="15">
    <source>
        <dbReference type="Proteomes" id="UP000266568"/>
    </source>
</evidence>
<dbReference type="InterPro" id="IPR000531">
    <property type="entry name" value="Beta-barrel_TonB"/>
</dbReference>
<evidence type="ECO:0000256" key="9">
    <source>
        <dbReference type="ARBA" id="ARBA00023237"/>
    </source>
</evidence>
<keyword evidence="6" id="KW-0408">Iron</keyword>
<evidence type="ECO:0000259" key="13">
    <source>
        <dbReference type="SMART" id="SM00965"/>
    </source>
</evidence>
<evidence type="ECO:0000256" key="7">
    <source>
        <dbReference type="ARBA" id="ARBA00023077"/>
    </source>
</evidence>
<dbReference type="InterPro" id="IPR037066">
    <property type="entry name" value="Plug_dom_sf"/>
</dbReference>
<dbReference type="Pfam" id="PF07660">
    <property type="entry name" value="STN"/>
    <property type="match status" value="1"/>
</dbReference>
<dbReference type="GO" id="GO:0030246">
    <property type="term" value="F:carbohydrate binding"/>
    <property type="evidence" value="ECO:0007669"/>
    <property type="project" value="InterPro"/>
</dbReference>
<dbReference type="InterPro" id="IPR012910">
    <property type="entry name" value="Plug_dom"/>
</dbReference>
<keyword evidence="2 10" id="KW-0813">Transport</keyword>
<keyword evidence="15" id="KW-1185">Reference proteome</keyword>
<dbReference type="SUPFAM" id="SSF49452">
    <property type="entry name" value="Starch-binding domain-like"/>
    <property type="match status" value="1"/>
</dbReference>
<dbReference type="SUPFAM" id="SSF56935">
    <property type="entry name" value="Porins"/>
    <property type="match status" value="1"/>
</dbReference>
<comment type="subcellular location">
    <subcellularLocation>
        <location evidence="1 10">Cell outer membrane</location>
        <topology evidence="1 10">Multi-pass membrane protein</topology>
    </subcellularLocation>
</comment>
<keyword evidence="4" id="KW-0406">Ion transport</keyword>
<evidence type="ECO:0000256" key="12">
    <source>
        <dbReference type="SAM" id="SignalP"/>
    </source>
</evidence>
<dbReference type="Gene3D" id="2.60.40.1120">
    <property type="entry name" value="Carboxypeptidase-like, regulatory domain"/>
    <property type="match status" value="1"/>
</dbReference>
<dbReference type="InterPro" id="IPR036942">
    <property type="entry name" value="Beta-barrel_TonB_sf"/>
</dbReference>
<dbReference type="GO" id="GO:0009279">
    <property type="term" value="C:cell outer membrane"/>
    <property type="evidence" value="ECO:0007669"/>
    <property type="project" value="UniProtKB-SubCell"/>
</dbReference>
<dbReference type="Pfam" id="PF07715">
    <property type="entry name" value="Plug"/>
    <property type="match status" value="1"/>
</dbReference>
<organism evidence="14 15">
    <name type="scientific">Hephaestia caeni</name>
    <dbReference type="NCBI Taxonomy" id="645617"/>
    <lineage>
        <taxon>Bacteria</taxon>
        <taxon>Pseudomonadati</taxon>
        <taxon>Pseudomonadota</taxon>
        <taxon>Alphaproteobacteria</taxon>
        <taxon>Sphingomonadales</taxon>
        <taxon>Sphingomonadaceae</taxon>
        <taxon>Hephaestia</taxon>
    </lineage>
</organism>
<dbReference type="GO" id="GO:0006826">
    <property type="term" value="P:iron ion transport"/>
    <property type="evidence" value="ECO:0007669"/>
    <property type="project" value="UniProtKB-KW"/>
</dbReference>
<reference evidence="14 15" key="1">
    <citation type="submission" date="2018-08" db="EMBL/GenBank/DDBJ databases">
        <title>Genomic Encyclopedia of Type Strains, Phase IV (KMG-IV): sequencing the most valuable type-strain genomes for metagenomic binning, comparative biology and taxonomic classification.</title>
        <authorList>
            <person name="Goeker M."/>
        </authorList>
    </citation>
    <scope>NUCLEOTIDE SEQUENCE [LARGE SCALE GENOMIC DNA]</scope>
    <source>
        <strain evidence="14 15">DSM 25527</strain>
    </source>
</reference>
<comment type="similarity">
    <text evidence="10 11">Belongs to the TonB-dependent receptor family.</text>
</comment>
<dbReference type="Gene3D" id="2.170.130.10">
    <property type="entry name" value="TonB-dependent receptor, plug domain"/>
    <property type="match status" value="1"/>
</dbReference>
<evidence type="ECO:0000256" key="3">
    <source>
        <dbReference type="ARBA" id="ARBA00022452"/>
    </source>
</evidence>
<name>A0A397PGE6_9SPHN</name>
<protein>
    <submittedName>
        <fullName evidence="14">TonB-dependent receptor</fullName>
    </submittedName>
</protein>
<dbReference type="PANTHER" id="PTHR40980">
    <property type="entry name" value="PLUG DOMAIN-CONTAINING PROTEIN"/>
    <property type="match status" value="1"/>
</dbReference>
<keyword evidence="8 10" id="KW-0472">Membrane</keyword>
<evidence type="ECO:0000256" key="8">
    <source>
        <dbReference type="ARBA" id="ARBA00023136"/>
    </source>
</evidence>
<dbReference type="RefSeq" id="WP_170150908.1">
    <property type="nucleotide sequence ID" value="NZ_QXDC01000002.1"/>
</dbReference>
<keyword evidence="5 10" id="KW-0812">Transmembrane</keyword>
<feature type="signal peptide" evidence="12">
    <location>
        <begin position="1"/>
        <end position="26"/>
    </location>
</feature>